<accession>A0A077YY28</accession>
<feature type="region of interest" description="Disordered" evidence="1">
    <location>
        <begin position="19"/>
        <end position="78"/>
    </location>
</feature>
<dbReference type="Proteomes" id="UP000030665">
    <property type="component" value="Unassembled WGS sequence"/>
</dbReference>
<sequence length="312" mass="35147">MQKLHRVLDIKATKRRGKRTLDFLRKSSTSRAKARKHRSKREVSGFDKSRMRRTDEQKLMGASPCSESAPTSSRRSPTNLIMASVFEEQVKAAENKKIQKRFTASGKQPPALNKESEQSVTADEESPMHITCSRPVPKTDKHAYDAMIMHFDGFQNNVQYSTELFVLSALLVVTSAVAITVACIKPVHAGADTSSKSLASTTEEKTVESQDDSINMQFAGSGINVLYPPLSSRRPSPWRLQHTVHSPPRLVDVTMKMTRKKREEVTESSTDQSKSTEQWSELRSDKSFSDQKSFSVSFDEESLEDITEDDRR</sequence>
<evidence type="ECO:0000313" key="2">
    <source>
        <dbReference type="EMBL" id="CDW53032.1"/>
    </source>
</evidence>
<feature type="compositionally biased region" description="Basic and acidic residues" evidence="1">
    <location>
        <begin position="41"/>
        <end position="58"/>
    </location>
</feature>
<organism evidence="2 3">
    <name type="scientific">Trichuris trichiura</name>
    <name type="common">Whipworm</name>
    <name type="synonym">Trichocephalus trichiurus</name>
    <dbReference type="NCBI Taxonomy" id="36087"/>
    <lineage>
        <taxon>Eukaryota</taxon>
        <taxon>Metazoa</taxon>
        <taxon>Ecdysozoa</taxon>
        <taxon>Nematoda</taxon>
        <taxon>Enoplea</taxon>
        <taxon>Dorylaimia</taxon>
        <taxon>Trichinellida</taxon>
        <taxon>Trichuridae</taxon>
        <taxon>Trichuris</taxon>
    </lineage>
</organism>
<feature type="region of interest" description="Disordered" evidence="1">
    <location>
        <begin position="236"/>
        <end position="312"/>
    </location>
</feature>
<name>A0A077YY28_TRITR</name>
<keyword evidence="3" id="KW-1185">Reference proteome</keyword>
<feature type="compositionally biased region" description="Polar residues" evidence="1">
    <location>
        <begin position="192"/>
        <end position="201"/>
    </location>
</feature>
<evidence type="ECO:0000256" key="1">
    <source>
        <dbReference type="SAM" id="MobiDB-lite"/>
    </source>
</evidence>
<dbReference type="EMBL" id="HG805838">
    <property type="protein sequence ID" value="CDW53032.1"/>
    <property type="molecule type" value="Genomic_DNA"/>
</dbReference>
<feature type="compositionally biased region" description="Basic and acidic residues" evidence="1">
    <location>
        <begin position="280"/>
        <end position="289"/>
    </location>
</feature>
<reference evidence="2" key="2">
    <citation type="submission" date="2014-03" db="EMBL/GenBank/DDBJ databases">
        <title>The whipworm genome and dual-species transcriptomics of an intimate host-pathogen interaction.</title>
        <authorList>
            <person name="Foth B.J."/>
            <person name="Tsai I.J."/>
            <person name="Reid A.J."/>
            <person name="Bancroft A.J."/>
            <person name="Nichol S."/>
            <person name="Tracey A."/>
            <person name="Holroyd N."/>
            <person name="Cotton J.A."/>
            <person name="Stanley E.J."/>
            <person name="Zarowiecki M."/>
            <person name="Liu J.Z."/>
            <person name="Huckvale T."/>
            <person name="Cooper P.J."/>
            <person name="Grencis R.K."/>
            <person name="Berriman M."/>
        </authorList>
    </citation>
    <scope>NUCLEOTIDE SEQUENCE [LARGE SCALE GENOMIC DNA]</scope>
</reference>
<dbReference type="AlphaFoldDB" id="A0A077YY28"/>
<feature type="compositionally biased region" description="Polar residues" evidence="1">
    <location>
        <begin position="65"/>
        <end position="78"/>
    </location>
</feature>
<dbReference type="OrthoDB" id="10486837at2759"/>
<reference evidence="2" key="1">
    <citation type="submission" date="2014-01" db="EMBL/GenBank/DDBJ databases">
        <authorList>
            <person name="Aslett M."/>
        </authorList>
    </citation>
    <scope>NUCLEOTIDE SEQUENCE</scope>
</reference>
<feature type="region of interest" description="Disordered" evidence="1">
    <location>
        <begin position="101"/>
        <end position="136"/>
    </location>
</feature>
<feature type="region of interest" description="Disordered" evidence="1">
    <location>
        <begin position="192"/>
        <end position="212"/>
    </location>
</feature>
<feature type="compositionally biased region" description="Polar residues" evidence="1">
    <location>
        <begin position="267"/>
        <end position="279"/>
    </location>
</feature>
<protein>
    <submittedName>
        <fullName evidence="2">Uncharacterized protein</fullName>
    </submittedName>
</protein>
<gene>
    <name evidence="2" type="ORF">TTRE_0000129501</name>
</gene>
<feature type="compositionally biased region" description="Acidic residues" evidence="1">
    <location>
        <begin position="298"/>
        <end position="312"/>
    </location>
</feature>
<proteinExistence type="predicted"/>
<evidence type="ECO:0000313" key="3">
    <source>
        <dbReference type="Proteomes" id="UP000030665"/>
    </source>
</evidence>